<dbReference type="Proteomes" id="UP001296776">
    <property type="component" value="Unassembled WGS sequence"/>
</dbReference>
<feature type="transmembrane region" description="Helical" evidence="1">
    <location>
        <begin position="92"/>
        <end position="111"/>
    </location>
</feature>
<feature type="transmembrane region" description="Helical" evidence="1">
    <location>
        <begin position="37"/>
        <end position="60"/>
    </location>
</feature>
<dbReference type="EMBL" id="NRSJ01000003">
    <property type="protein sequence ID" value="MBK1703500.1"/>
    <property type="molecule type" value="Genomic_DNA"/>
</dbReference>
<dbReference type="AlphaFoldDB" id="A0AAJ0U1F4"/>
<feature type="transmembrane region" description="Helical" evidence="1">
    <location>
        <begin position="184"/>
        <end position="206"/>
    </location>
</feature>
<sequence length="258" mass="26745">MSIALLPVTRQLLMRAILWALIGAIYAPVFVVLEGLLAPFLVDFALAAAAAGAGVIGAAYYSARQAALAASVVGVMATLFVLMTFYDEATFIHVALLCGALGMLTGLAFKFPSRCTENVVGKSLVGGLSGLVSGGILTALVLGGLELSPLIAVAFLVSVNGVIYVASVRHVVGMTGLLPRRWCPLAEGVVIGAVAIFFGGCVWAFTSTLSGYDRQDLFLHVIESTATVMPLAVACGVSSGVVTGVLLELFDFDWVDDL</sequence>
<evidence type="ECO:0000313" key="3">
    <source>
        <dbReference type="Proteomes" id="UP001296776"/>
    </source>
</evidence>
<dbReference type="RefSeq" id="WP_200344505.1">
    <property type="nucleotide sequence ID" value="NZ_NRSJ01000003.1"/>
</dbReference>
<feature type="transmembrane region" description="Helical" evidence="1">
    <location>
        <begin position="12"/>
        <end position="31"/>
    </location>
</feature>
<gene>
    <name evidence="2" type="ORF">CKO40_02755</name>
</gene>
<feature type="transmembrane region" description="Helical" evidence="1">
    <location>
        <begin position="226"/>
        <end position="250"/>
    </location>
</feature>
<feature type="transmembrane region" description="Helical" evidence="1">
    <location>
        <begin position="67"/>
        <end position="86"/>
    </location>
</feature>
<evidence type="ECO:0000313" key="2">
    <source>
        <dbReference type="EMBL" id="MBK1703500.1"/>
    </source>
</evidence>
<accession>A0AAJ0U1F4</accession>
<reference evidence="2" key="2">
    <citation type="journal article" date="2020" name="Microorganisms">
        <title>Osmotic Adaptation and Compatible Solute Biosynthesis of Phototrophic Bacteria as Revealed from Genome Analyses.</title>
        <authorList>
            <person name="Imhoff J.F."/>
            <person name="Rahn T."/>
            <person name="Kunzel S."/>
            <person name="Keller A."/>
            <person name="Neulinger S.C."/>
        </authorList>
    </citation>
    <scope>NUCLEOTIDE SEQUENCE</scope>
    <source>
        <strain evidence="2">DSM 11080</strain>
    </source>
</reference>
<keyword evidence="1" id="KW-0812">Transmembrane</keyword>
<feature type="transmembrane region" description="Helical" evidence="1">
    <location>
        <begin position="123"/>
        <end position="145"/>
    </location>
</feature>
<name>A0AAJ0U1F4_9GAMM</name>
<evidence type="ECO:0000256" key="1">
    <source>
        <dbReference type="SAM" id="Phobius"/>
    </source>
</evidence>
<feature type="transmembrane region" description="Helical" evidence="1">
    <location>
        <begin position="151"/>
        <end position="172"/>
    </location>
</feature>
<protein>
    <submittedName>
        <fullName evidence="2">Uncharacterized protein</fullName>
    </submittedName>
</protein>
<keyword evidence="1" id="KW-0472">Membrane</keyword>
<reference evidence="2" key="1">
    <citation type="submission" date="2017-08" db="EMBL/GenBank/DDBJ databases">
        <authorList>
            <person name="Imhoff J.F."/>
            <person name="Rahn T."/>
            <person name="Kuenzel S."/>
            <person name="Neulinger S.C."/>
        </authorList>
    </citation>
    <scope>NUCLEOTIDE SEQUENCE</scope>
    <source>
        <strain evidence="2">DSM 11080</strain>
    </source>
</reference>
<keyword evidence="1" id="KW-1133">Transmembrane helix</keyword>
<keyword evidence="3" id="KW-1185">Reference proteome</keyword>
<comment type="caution">
    <text evidence="2">The sequence shown here is derived from an EMBL/GenBank/DDBJ whole genome shotgun (WGS) entry which is preliminary data.</text>
</comment>
<organism evidence="2 3">
    <name type="scientific">Halochromatium glycolicum</name>
    <dbReference type="NCBI Taxonomy" id="85075"/>
    <lineage>
        <taxon>Bacteria</taxon>
        <taxon>Pseudomonadati</taxon>
        <taxon>Pseudomonadota</taxon>
        <taxon>Gammaproteobacteria</taxon>
        <taxon>Chromatiales</taxon>
        <taxon>Chromatiaceae</taxon>
        <taxon>Halochromatium</taxon>
    </lineage>
</organism>
<proteinExistence type="predicted"/>